<evidence type="ECO:0000313" key="3">
    <source>
        <dbReference type="Proteomes" id="UP000053424"/>
    </source>
</evidence>
<accession>A0A0C2XRE8</accession>
<proteinExistence type="predicted"/>
<keyword evidence="3" id="KW-1185">Reference proteome</keyword>
<name>A0A0C2XRE8_HEBCY</name>
<dbReference type="Proteomes" id="UP000053424">
    <property type="component" value="Unassembled WGS sequence"/>
</dbReference>
<sequence>MDVLVDNFRRLRRLCNCNNDIHISSERDSLWQASIYIGMSFIHIIVALLASSWEAPADDSFYLASFIITCPLRQSGCSLILRDTLSHIFPLHLRDILPQML</sequence>
<dbReference type="EMBL" id="KN831783">
    <property type="protein sequence ID" value="KIM40153.1"/>
    <property type="molecule type" value="Genomic_DNA"/>
</dbReference>
<feature type="transmembrane region" description="Helical" evidence="1">
    <location>
        <begin position="33"/>
        <end position="53"/>
    </location>
</feature>
<gene>
    <name evidence="2" type="ORF">M413DRAFT_172483</name>
</gene>
<protein>
    <submittedName>
        <fullName evidence="2">Uncharacterized protein</fullName>
    </submittedName>
</protein>
<keyword evidence="1" id="KW-1133">Transmembrane helix</keyword>
<evidence type="ECO:0000313" key="2">
    <source>
        <dbReference type="EMBL" id="KIM40153.1"/>
    </source>
</evidence>
<reference evidence="2 3" key="1">
    <citation type="submission" date="2014-04" db="EMBL/GenBank/DDBJ databases">
        <authorList>
            <consortium name="DOE Joint Genome Institute"/>
            <person name="Kuo A."/>
            <person name="Gay G."/>
            <person name="Dore J."/>
            <person name="Kohler A."/>
            <person name="Nagy L.G."/>
            <person name="Floudas D."/>
            <person name="Copeland A."/>
            <person name="Barry K.W."/>
            <person name="Cichocki N."/>
            <person name="Veneault-Fourrey C."/>
            <person name="LaButti K."/>
            <person name="Lindquist E.A."/>
            <person name="Lipzen A."/>
            <person name="Lundell T."/>
            <person name="Morin E."/>
            <person name="Murat C."/>
            <person name="Sun H."/>
            <person name="Tunlid A."/>
            <person name="Henrissat B."/>
            <person name="Grigoriev I.V."/>
            <person name="Hibbett D.S."/>
            <person name="Martin F."/>
            <person name="Nordberg H.P."/>
            <person name="Cantor M.N."/>
            <person name="Hua S.X."/>
        </authorList>
    </citation>
    <scope>NUCLEOTIDE SEQUENCE [LARGE SCALE GENOMIC DNA]</scope>
    <source>
        <strain evidence="3">h7</strain>
    </source>
</reference>
<keyword evidence="1" id="KW-0472">Membrane</keyword>
<dbReference type="HOGENOM" id="CLU_2292040_0_0_1"/>
<organism evidence="2 3">
    <name type="scientific">Hebeloma cylindrosporum</name>
    <dbReference type="NCBI Taxonomy" id="76867"/>
    <lineage>
        <taxon>Eukaryota</taxon>
        <taxon>Fungi</taxon>
        <taxon>Dikarya</taxon>
        <taxon>Basidiomycota</taxon>
        <taxon>Agaricomycotina</taxon>
        <taxon>Agaricomycetes</taxon>
        <taxon>Agaricomycetidae</taxon>
        <taxon>Agaricales</taxon>
        <taxon>Agaricineae</taxon>
        <taxon>Hymenogastraceae</taxon>
        <taxon>Hebeloma</taxon>
    </lineage>
</organism>
<reference evidence="3" key="2">
    <citation type="submission" date="2015-01" db="EMBL/GenBank/DDBJ databases">
        <title>Evolutionary Origins and Diversification of the Mycorrhizal Mutualists.</title>
        <authorList>
            <consortium name="DOE Joint Genome Institute"/>
            <consortium name="Mycorrhizal Genomics Consortium"/>
            <person name="Kohler A."/>
            <person name="Kuo A."/>
            <person name="Nagy L.G."/>
            <person name="Floudas D."/>
            <person name="Copeland A."/>
            <person name="Barry K.W."/>
            <person name="Cichocki N."/>
            <person name="Veneault-Fourrey C."/>
            <person name="LaButti K."/>
            <person name="Lindquist E.A."/>
            <person name="Lipzen A."/>
            <person name="Lundell T."/>
            <person name="Morin E."/>
            <person name="Murat C."/>
            <person name="Riley R."/>
            <person name="Ohm R."/>
            <person name="Sun H."/>
            <person name="Tunlid A."/>
            <person name="Henrissat B."/>
            <person name="Grigoriev I.V."/>
            <person name="Hibbett D.S."/>
            <person name="Martin F."/>
        </authorList>
    </citation>
    <scope>NUCLEOTIDE SEQUENCE [LARGE SCALE GENOMIC DNA]</scope>
    <source>
        <strain evidence="3">h7</strain>
    </source>
</reference>
<keyword evidence="1" id="KW-0812">Transmembrane</keyword>
<evidence type="ECO:0000256" key="1">
    <source>
        <dbReference type="SAM" id="Phobius"/>
    </source>
</evidence>
<dbReference type="AlphaFoldDB" id="A0A0C2XRE8"/>